<evidence type="ECO:0000256" key="1">
    <source>
        <dbReference type="SAM" id="MobiDB-lite"/>
    </source>
</evidence>
<dbReference type="AlphaFoldDB" id="A0A1Q4UZV9"/>
<keyword evidence="2" id="KW-1133">Transmembrane helix</keyword>
<comment type="caution">
    <text evidence="3">The sequence shown here is derived from an EMBL/GenBank/DDBJ whole genome shotgun (WGS) entry which is preliminary data.</text>
</comment>
<name>A0A1Q4UZV9_9ACTN</name>
<feature type="compositionally biased region" description="Gly residues" evidence="1">
    <location>
        <begin position="133"/>
        <end position="150"/>
    </location>
</feature>
<reference evidence="3 4" key="1">
    <citation type="submission" date="2015-06" db="EMBL/GenBank/DDBJ databases">
        <title>Cloning and characterization of the uncialamcin biosynthetic gene cluster.</title>
        <authorList>
            <person name="Yan X."/>
            <person name="Huang T."/>
            <person name="Ge H."/>
            <person name="Shen B."/>
        </authorList>
    </citation>
    <scope>NUCLEOTIDE SEQUENCE [LARGE SCALE GENOMIC DNA]</scope>
    <source>
        <strain evidence="3 4">DCA2648</strain>
    </source>
</reference>
<keyword evidence="2" id="KW-0472">Membrane</keyword>
<organism evidence="3 4">
    <name type="scientific">Streptomyces uncialis</name>
    <dbReference type="NCBI Taxonomy" id="1048205"/>
    <lineage>
        <taxon>Bacteria</taxon>
        <taxon>Bacillati</taxon>
        <taxon>Actinomycetota</taxon>
        <taxon>Actinomycetes</taxon>
        <taxon>Kitasatosporales</taxon>
        <taxon>Streptomycetaceae</taxon>
        <taxon>Streptomyces</taxon>
    </lineage>
</organism>
<gene>
    <name evidence="3" type="ORF">AB852_32665</name>
</gene>
<keyword evidence="4" id="KW-1185">Reference proteome</keyword>
<dbReference type="EMBL" id="LFBV01000010">
    <property type="protein sequence ID" value="OKH91192.1"/>
    <property type="molecule type" value="Genomic_DNA"/>
</dbReference>
<sequence>MRTRPITKRAAGILAVLPLVAAASAPAPTDPPTTFTLHPAHAPPGTEVELRLTGCPAAVAQAASPAFVAPATLAPAPDGPDLHGEARLRTGASPGPHGVTATCEGHRAARPVTVTVTARGTEPAPSPTAPVSAGGGGAAGPRGDGVTGTGPGLRQAVVGLLLAATAALAVSLRTRTRTRPRRPRPDRDATP</sequence>
<proteinExistence type="predicted"/>
<feature type="transmembrane region" description="Helical" evidence="2">
    <location>
        <begin position="156"/>
        <end position="174"/>
    </location>
</feature>
<evidence type="ECO:0000313" key="4">
    <source>
        <dbReference type="Proteomes" id="UP000186455"/>
    </source>
</evidence>
<dbReference type="RefSeq" id="WP_073793872.1">
    <property type="nucleotide sequence ID" value="NZ_LFBV01000010.1"/>
</dbReference>
<evidence type="ECO:0000256" key="2">
    <source>
        <dbReference type="SAM" id="Phobius"/>
    </source>
</evidence>
<dbReference type="STRING" id="1048205.AB852_32665"/>
<keyword evidence="2" id="KW-0812">Transmembrane</keyword>
<feature type="region of interest" description="Disordered" evidence="1">
    <location>
        <begin position="118"/>
        <end position="150"/>
    </location>
</feature>
<evidence type="ECO:0000313" key="3">
    <source>
        <dbReference type="EMBL" id="OKH91192.1"/>
    </source>
</evidence>
<protein>
    <recommendedName>
        <fullName evidence="5">Lipoprotein</fullName>
    </recommendedName>
</protein>
<dbReference type="Proteomes" id="UP000186455">
    <property type="component" value="Unassembled WGS sequence"/>
</dbReference>
<evidence type="ECO:0008006" key="5">
    <source>
        <dbReference type="Google" id="ProtNLM"/>
    </source>
</evidence>
<accession>A0A1Q4UZV9</accession>